<reference evidence="2" key="1">
    <citation type="submission" date="2021-12" db="EMBL/GenBank/DDBJ databases">
        <authorList>
            <person name="King R."/>
        </authorList>
    </citation>
    <scope>NUCLEOTIDE SEQUENCE</scope>
</reference>
<protein>
    <submittedName>
        <fullName evidence="2">Uncharacterized protein</fullName>
    </submittedName>
</protein>
<evidence type="ECO:0000313" key="3">
    <source>
        <dbReference type="Proteomes" id="UP001152759"/>
    </source>
</evidence>
<dbReference type="EMBL" id="OU963865">
    <property type="protein sequence ID" value="CAH0388402.1"/>
    <property type="molecule type" value="Genomic_DNA"/>
</dbReference>
<feature type="compositionally biased region" description="Low complexity" evidence="1">
    <location>
        <begin position="69"/>
        <end position="89"/>
    </location>
</feature>
<accession>A0A9P0ABT7</accession>
<name>A0A9P0ABT7_BEMTA</name>
<gene>
    <name evidence="2" type="ORF">BEMITA_LOCUS7316</name>
</gene>
<sequence length="192" mass="20534">MCRRRTPFLIPVSSAPNCTHNQPNVTIQTPQTSPSFKLSPPFPLSVNITPDSSQTSSISLSLHGSSPLCNSESSFSNTESHPSSSSNSSEVEEHNIPDIDTPYDVPFTLTGIPAANIVPRPLTDTDILVLRRHPVLPSDTGIFLGSGMKRYVALKPIHDVVGPLKASALPEMHALSGCDTTGYSANNGDLSW</sequence>
<evidence type="ECO:0000313" key="2">
    <source>
        <dbReference type="EMBL" id="CAH0388402.1"/>
    </source>
</evidence>
<dbReference type="AlphaFoldDB" id="A0A9P0ABT7"/>
<feature type="region of interest" description="Disordered" evidence="1">
    <location>
        <begin position="69"/>
        <end position="99"/>
    </location>
</feature>
<organism evidence="2 3">
    <name type="scientific">Bemisia tabaci</name>
    <name type="common">Sweetpotato whitefly</name>
    <name type="synonym">Aleurodes tabaci</name>
    <dbReference type="NCBI Taxonomy" id="7038"/>
    <lineage>
        <taxon>Eukaryota</taxon>
        <taxon>Metazoa</taxon>
        <taxon>Ecdysozoa</taxon>
        <taxon>Arthropoda</taxon>
        <taxon>Hexapoda</taxon>
        <taxon>Insecta</taxon>
        <taxon>Pterygota</taxon>
        <taxon>Neoptera</taxon>
        <taxon>Paraneoptera</taxon>
        <taxon>Hemiptera</taxon>
        <taxon>Sternorrhyncha</taxon>
        <taxon>Aleyrodoidea</taxon>
        <taxon>Aleyrodidae</taxon>
        <taxon>Aleyrodinae</taxon>
        <taxon>Bemisia</taxon>
    </lineage>
</organism>
<evidence type="ECO:0000256" key="1">
    <source>
        <dbReference type="SAM" id="MobiDB-lite"/>
    </source>
</evidence>
<dbReference type="Proteomes" id="UP001152759">
    <property type="component" value="Chromosome 4"/>
</dbReference>
<feature type="region of interest" description="Disordered" evidence="1">
    <location>
        <begin position="13"/>
        <end position="42"/>
    </location>
</feature>
<proteinExistence type="predicted"/>
<feature type="compositionally biased region" description="Polar residues" evidence="1">
    <location>
        <begin position="14"/>
        <end position="32"/>
    </location>
</feature>
<keyword evidence="3" id="KW-1185">Reference proteome</keyword>